<gene>
    <name evidence="2" type="ORF">UFOPK2754_03474</name>
    <name evidence="3" type="ORF">UFOPK3139_01422</name>
    <name evidence="4" type="ORF">UFOPK3543_00315</name>
</gene>
<feature type="domain" description="Amine oxidase" evidence="1">
    <location>
        <begin position="80"/>
        <end position="312"/>
    </location>
</feature>
<dbReference type="InterPro" id="IPR002937">
    <property type="entry name" value="Amino_oxidase"/>
</dbReference>
<accession>A0A6J7ACJ1</accession>
<dbReference type="SUPFAM" id="SSF51905">
    <property type="entry name" value="FAD/NAD(P)-binding domain"/>
    <property type="match status" value="1"/>
</dbReference>
<dbReference type="GO" id="GO:0016491">
    <property type="term" value="F:oxidoreductase activity"/>
    <property type="evidence" value="ECO:0007669"/>
    <property type="project" value="InterPro"/>
</dbReference>
<dbReference type="EMBL" id="CAFABA010000052">
    <property type="protein sequence ID" value="CAB4830581.1"/>
    <property type="molecule type" value="Genomic_DNA"/>
</dbReference>
<reference evidence="3" key="1">
    <citation type="submission" date="2020-05" db="EMBL/GenBank/DDBJ databases">
        <authorList>
            <person name="Chiriac C."/>
            <person name="Salcher M."/>
            <person name="Ghai R."/>
            <person name="Kavagutti S V."/>
        </authorList>
    </citation>
    <scope>NUCLEOTIDE SEQUENCE</scope>
</reference>
<dbReference type="EMBL" id="CAEZYR010000256">
    <property type="protein sequence ID" value="CAB4777675.1"/>
    <property type="molecule type" value="Genomic_DNA"/>
</dbReference>
<dbReference type="InterPro" id="IPR036188">
    <property type="entry name" value="FAD/NAD-bd_sf"/>
</dbReference>
<evidence type="ECO:0000259" key="1">
    <source>
        <dbReference type="Pfam" id="PF01593"/>
    </source>
</evidence>
<proteinExistence type="predicted"/>
<dbReference type="PANTHER" id="PTHR16128">
    <property type="entry name" value="FAD/NAD(P)-BINDING OXIDOREDUCTASE FAMILY PROTEIN"/>
    <property type="match status" value="1"/>
</dbReference>
<dbReference type="Pfam" id="PF13450">
    <property type="entry name" value="NAD_binding_8"/>
    <property type="match status" value="1"/>
</dbReference>
<name>A0A6J7ACJ1_9ZZZZ</name>
<dbReference type="PANTHER" id="PTHR16128:SF5">
    <property type="entry name" value="FAD_NAD(P)-BINDING OXIDOREDUCTASE FAMILY PROTEIN"/>
    <property type="match status" value="1"/>
</dbReference>
<protein>
    <submittedName>
        <fullName evidence="3">Unannotated protein</fullName>
    </submittedName>
</protein>
<organism evidence="3">
    <name type="scientific">freshwater metagenome</name>
    <dbReference type="NCBI Taxonomy" id="449393"/>
    <lineage>
        <taxon>unclassified sequences</taxon>
        <taxon>metagenomes</taxon>
        <taxon>ecological metagenomes</taxon>
    </lineage>
</organism>
<dbReference type="Gene3D" id="3.90.660.10">
    <property type="match status" value="1"/>
</dbReference>
<sequence>MRVVVIGAGMAGLTAARLIGAGGHDVTVLDKGRRPGGRMATRQLDGGASADHGAQFFTVRTEEFAAVVAGWLADGTVREWCRGFSSDDGHPRFAAAHGMAELAARMCVGLDVRASVHVDSVRSAGRRWMVSWPATPRGPGGAIEADIVVLTPPIPQSAALVAGVVALPEWNYEPMISLLVALDDRPAVSHPGGIQFDDDPTWSWIGDNVAKGVSALPAVTLHTRADVAVARWDEDDEVLREDLLLAAAPWLGAAKIIDVHMHRWRYATPVGSHPARCLSKADGRLVFAGDAFGGPRIEGAFLSGRAAAAAVLHAGETS</sequence>
<evidence type="ECO:0000313" key="4">
    <source>
        <dbReference type="EMBL" id="CAB4891643.1"/>
    </source>
</evidence>
<dbReference type="Pfam" id="PF01593">
    <property type="entry name" value="Amino_oxidase"/>
    <property type="match status" value="1"/>
</dbReference>
<dbReference type="AlphaFoldDB" id="A0A6J7ACJ1"/>
<evidence type="ECO:0000313" key="2">
    <source>
        <dbReference type="EMBL" id="CAB4777675.1"/>
    </source>
</evidence>
<evidence type="ECO:0000313" key="3">
    <source>
        <dbReference type="EMBL" id="CAB4830581.1"/>
    </source>
</evidence>
<dbReference type="EMBL" id="CAFBMH010000006">
    <property type="protein sequence ID" value="CAB4891643.1"/>
    <property type="molecule type" value="Genomic_DNA"/>
</dbReference>
<dbReference type="Gene3D" id="3.50.50.60">
    <property type="entry name" value="FAD/NAD(P)-binding domain"/>
    <property type="match status" value="1"/>
</dbReference>